<organism evidence="5 6">
    <name type="scientific">Alternaria alternata</name>
    <name type="common">Alternaria rot fungus</name>
    <name type="synonym">Torula alternata</name>
    <dbReference type="NCBI Taxonomy" id="5599"/>
    <lineage>
        <taxon>Eukaryota</taxon>
        <taxon>Fungi</taxon>
        <taxon>Dikarya</taxon>
        <taxon>Ascomycota</taxon>
        <taxon>Pezizomycotina</taxon>
        <taxon>Dothideomycetes</taxon>
        <taxon>Pleosporomycetidae</taxon>
        <taxon>Pleosporales</taxon>
        <taxon>Pleosporineae</taxon>
        <taxon>Pleosporaceae</taxon>
        <taxon>Alternaria</taxon>
        <taxon>Alternaria sect. Alternaria</taxon>
        <taxon>Alternaria alternata complex</taxon>
    </lineage>
</organism>
<feature type="short sequence motif" description="GXGXXG" evidence="2">
    <location>
        <begin position="234"/>
        <end position="239"/>
    </location>
</feature>
<dbReference type="PANTHER" id="PTHR24185">
    <property type="entry name" value="CALCIUM-INDEPENDENT PHOSPHOLIPASE A2-GAMMA"/>
    <property type="match status" value="1"/>
</dbReference>
<feature type="active site" description="Nucleophile" evidence="2">
    <location>
        <position position="274"/>
    </location>
</feature>
<dbReference type="GO" id="GO:0047499">
    <property type="term" value="F:calcium-independent phospholipase A2 activity"/>
    <property type="evidence" value="ECO:0007669"/>
    <property type="project" value="TreeGrafter"/>
</dbReference>
<dbReference type="Gene3D" id="3.40.1090.10">
    <property type="entry name" value="Cytosolic phospholipase A2 catalytic domain"/>
    <property type="match status" value="1"/>
</dbReference>
<feature type="compositionally biased region" description="Polar residues" evidence="3">
    <location>
        <begin position="109"/>
        <end position="128"/>
    </location>
</feature>
<comment type="caution">
    <text evidence="2">Lacks conserved residue(s) required for the propagation of feature annotation.</text>
</comment>
<dbReference type="Pfam" id="PF01734">
    <property type="entry name" value="Patatin"/>
    <property type="match status" value="1"/>
</dbReference>
<gene>
    <name evidence="5" type="ORF">AA0117_g4167</name>
</gene>
<keyword evidence="2" id="KW-0442">Lipid degradation</keyword>
<dbReference type="EMBL" id="PDXD01000006">
    <property type="protein sequence ID" value="RYN78976.1"/>
    <property type="molecule type" value="Genomic_DNA"/>
</dbReference>
<reference evidence="6" key="1">
    <citation type="journal article" date="2019" name="bioRxiv">
        <title>Genomics, evolutionary history and diagnostics of the Alternaria alternata species group including apple and Asian pear pathotypes.</title>
        <authorList>
            <person name="Armitage A.D."/>
            <person name="Cockerton H.M."/>
            <person name="Sreenivasaprasad S."/>
            <person name="Woodhall J.W."/>
            <person name="Lane C.R."/>
            <person name="Harrison R.J."/>
            <person name="Clarkson J.P."/>
        </authorList>
    </citation>
    <scope>NUCLEOTIDE SEQUENCE [LARGE SCALE GENOMIC DNA]</scope>
    <source>
        <strain evidence="6">FERA 1177</strain>
    </source>
</reference>
<feature type="active site" description="Proton acceptor" evidence="2">
    <location>
        <position position="427"/>
    </location>
</feature>
<dbReference type="PROSITE" id="PS51635">
    <property type="entry name" value="PNPLA"/>
    <property type="match status" value="1"/>
</dbReference>
<dbReference type="InterPro" id="IPR002641">
    <property type="entry name" value="PNPLA_dom"/>
</dbReference>
<dbReference type="AlphaFoldDB" id="A0A4Q4NMT4"/>
<proteinExistence type="predicted"/>
<evidence type="ECO:0000256" key="3">
    <source>
        <dbReference type="SAM" id="MobiDB-lite"/>
    </source>
</evidence>
<dbReference type="VEuPathDB" id="FungiDB:CC77DRAFT_131491"/>
<feature type="domain" description="PNPLA" evidence="4">
    <location>
        <begin position="230"/>
        <end position="440"/>
    </location>
</feature>
<dbReference type="GO" id="GO:0019369">
    <property type="term" value="P:arachidonate metabolic process"/>
    <property type="evidence" value="ECO:0007669"/>
    <property type="project" value="TreeGrafter"/>
</dbReference>
<dbReference type="GO" id="GO:0046486">
    <property type="term" value="P:glycerolipid metabolic process"/>
    <property type="evidence" value="ECO:0007669"/>
    <property type="project" value="UniProtKB-ARBA"/>
</dbReference>
<name>A0A4Q4NMT4_ALTAL</name>
<dbReference type="CDD" id="cd07216">
    <property type="entry name" value="Pat17_PNPLA8_PNPLA9_like3"/>
    <property type="match status" value="1"/>
</dbReference>
<feature type="short sequence motif" description="GXSXG" evidence="2">
    <location>
        <begin position="272"/>
        <end position="276"/>
    </location>
</feature>
<dbReference type="GO" id="GO:0016020">
    <property type="term" value="C:membrane"/>
    <property type="evidence" value="ECO:0007669"/>
    <property type="project" value="TreeGrafter"/>
</dbReference>
<evidence type="ECO:0000313" key="5">
    <source>
        <dbReference type="EMBL" id="RYN78976.1"/>
    </source>
</evidence>
<keyword evidence="1 2" id="KW-0443">Lipid metabolism</keyword>
<dbReference type="Proteomes" id="UP000291422">
    <property type="component" value="Unassembled WGS sequence"/>
</dbReference>
<evidence type="ECO:0000313" key="6">
    <source>
        <dbReference type="Proteomes" id="UP000291422"/>
    </source>
</evidence>
<feature type="compositionally biased region" description="Polar residues" evidence="3">
    <location>
        <begin position="165"/>
        <end position="185"/>
    </location>
</feature>
<comment type="caution">
    <text evidence="5">The sequence shown here is derived from an EMBL/GenBank/DDBJ whole genome shotgun (WGS) entry which is preliminary data.</text>
</comment>
<dbReference type="GO" id="GO:0016042">
    <property type="term" value="P:lipid catabolic process"/>
    <property type="evidence" value="ECO:0007669"/>
    <property type="project" value="UniProtKB-UniRule"/>
</dbReference>
<evidence type="ECO:0000256" key="1">
    <source>
        <dbReference type="ARBA" id="ARBA00023098"/>
    </source>
</evidence>
<evidence type="ECO:0000256" key="2">
    <source>
        <dbReference type="PROSITE-ProRule" id="PRU01161"/>
    </source>
</evidence>
<dbReference type="PANTHER" id="PTHR24185:SF4">
    <property type="entry name" value="SERINE HYDROLASE, PUTATIVE (AFU_ORTHOLOGUE AFUA_2G07870)-RELATED"/>
    <property type="match status" value="1"/>
</dbReference>
<feature type="region of interest" description="Disordered" evidence="3">
    <location>
        <begin position="80"/>
        <end position="148"/>
    </location>
</feature>
<protein>
    <recommendedName>
        <fullName evidence="4">PNPLA domain-containing protein</fullName>
    </recommendedName>
</protein>
<sequence>MRPNHSHSGMSWTPVDFTCVRYSAVEGTHYFHDSAFPTSIQFLLSGRWEPWDVSYVKYKAQDPDVRRVAEEAELRLVRDPYSGYTPWPSPPPSSTGPPPLAPLHGHNPSLPNVNQTTGAGLMTPSPSTVVEHAPPGSPRDHSTPSSATTANVYASPYAYQPTAPIGSTTMPPESAPTAQTALENNTHPDHTNAHPPSSQYIDPALRDQSANPIPAPQAILSRTRETKILLSIDGDGIRGLSALLLVESLVNAICIKVGQRLDSHQIFDLTGGSSLGGIIAIMLCRLRMQAHRAREAYKQIAKQVFENKRAYFRYLDPHAQVKDVDDKALEQEIKNVIQKELGTSDEVLLDGRPDSGDVFAITTQMDIEGTNKAALIRSYQTRRITGPDLEPNMPIWQAMKATSAAPRYVQSEPGVPQRFVIEKGLVDHGTTKNNPIRDILYECRKLFRYANDMMIIVSVGTGAGLDRKNEIPEMANSVEDRKAEARTWGEKFEAEHAALMERNWMKYFRFDVTGLEDVPLEEWSHEDLIKEKTSAYLAQPEVGQRFYACVDAITALLLSPQGR</sequence>
<feature type="region of interest" description="Disordered" evidence="3">
    <location>
        <begin position="163"/>
        <end position="218"/>
    </location>
</feature>
<dbReference type="InterPro" id="IPR016035">
    <property type="entry name" value="Acyl_Trfase/lysoPLipase"/>
</dbReference>
<keyword evidence="2" id="KW-0378">Hydrolase</keyword>
<evidence type="ECO:0000259" key="4">
    <source>
        <dbReference type="PROSITE" id="PS51635"/>
    </source>
</evidence>
<accession>A0A4Q4NMT4</accession>
<feature type="compositionally biased region" description="Pro residues" evidence="3">
    <location>
        <begin position="87"/>
        <end position="101"/>
    </location>
</feature>
<dbReference type="SUPFAM" id="SSF52151">
    <property type="entry name" value="FabD/lysophospholipase-like"/>
    <property type="match status" value="1"/>
</dbReference>